<keyword evidence="2" id="KW-0547">Nucleotide-binding</keyword>
<accession>A0ABD2HZ51</accession>
<name>A0ABD2HZ51_HETSC</name>
<evidence type="ECO:0000256" key="5">
    <source>
        <dbReference type="ARBA" id="ARBA00030268"/>
    </source>
</evidence>
<comment type="caution">
    <text evidence="6">The sequence shown here is derived from an EMBL/GenBank/DDBJ whole genome shotgun (WGS) entry which is preliminary data.</text>
</comment>
<reference evidence="6 7" key="1">
    <citation type="submission" date="2024-10" db="EMBL/GenBank/DDBJ databases">
        <authorList>
            <person name="Kim D."/>
        </authorList>
    </citation>
    <scope>NUCLEOTIDE SEQUENCE [LARGE SCALE GENOMIC DNA]</scope>
    <source>
        <strain evidence="6">Taebaek</strain>
    </source>
</reference>
<keyword evidence="7" id="KW-1185">Reference proteome</keyword>
<dbReference type="GO" id="GO:0004812">
    <property type="term" value="F:aminoacyl-tRNA ligase activity"/>
    <property type="evidence" value="ECO:0007669"/>
    <property type="project" value="UniProtKB-KW"/>
</dbReference>
<dbReference type="EMBL" id="JBICCN010000411">
    <property type="protein sequence ID" value="KAL3070331.1"/>
    <property type="molecule type" value="Genomic_DNA"/>
</dbReference>
<evidence type="ECO:0000256" key="3">
    <source>
        <dbReference type="ARBA" id="ARBA00022840"/>
    </source>
</evidence>
<organism evidence="6 7">
    <name type="scientific">Heterodera schachtii</name>
    <name type="common">Sugarbeet cyst nematode worm</name>
    <name type="synonym">Tylenchus schachtii</name>
    <dbReference type="NCBI Taxonomy" id="97005"/>
    <lineage>
        <taxon>Eukaryota</taxon>
        <taxon>Metazoa</taxon>
        <taxon>Ecdysozoa</taxon>
        <taxon>Nematoda</taxon>
        <taxon>Chromadorea</taxon>
        <taxon>Rhabditida</taxon>
        <taxon>Tylenchina</taxon>
        <taxon>Tylenchomorpha</taxon>
        <taxon>Tylenchoidea</taxon>
        <taxon>Heteroderidae</taxon>
        <taxon>Heteroderinae</taxon>
        <taxon>Heterodera</taxon>
    </lineage>
</organism>
<keyword evidence="4" id="KW-0030">Aminoacyl-tRNA synthetase</keyword>
<dbReference type="InterPro" id="IPR014729">
    <property type="entry name" value="Rossmann-like_a/b/a_fold"/>
</dbReference>
<evidence type="ECO:0000313" key="6">
    <source>
        <dbReference type="EMBL" id="KAL3070331.1"/>
    </source>
</evidence>
<evidence type="ECO:0000313" key="7">
    <source>
        <dbReference type="Proteomes" id="UP001620645"/>
    </source>
</evidence>
<keyword evidence="1" id="KW-0436">Ligase</keyword>
<dbReference type="GO" id="GO:0005524">
    <property type="term" value="F:ATP binding"/>
    <property type="evidence" value="ECO:0007669"/>
    <property type="project" value="UniProtKB-KW"/>
</dbReference>
<dbReference type="PANTHER" id="PTHR10055">
    <property type="entry name" value="TRYPTOPHANYL-TRNA SYNTHETASE"/>
    <property type="match status" value="1"/>
</dbReference>
<sequence length="84" mass="9844">MPFYLYTGRGPSSGSLHLGHLIPFFFAKNLQDAFDVPLIIQSTCHTDREQEGSPTPVRRWKDCRRRFADGQFADKTFRRQTIRR</sequence>
<proteinExistence type="predicted"/>
<evidence type="ECO:0000256" key="1">
    <source>
        <dbReference type="ARBA" id="ARBA00022598"/>
    </source>
</evidence>
<dbReference type="InterPro" id="IPR001412">
    <property type="entry name" value="aa-tRNA-synth_I_CS"/>
</dbReference>
<protein>
    <recommendedName>
        <fullName evidence="5">Tryptophanyl-tRNA synthetase</fullName>
    </recommendedName>
</protein>
<dbReference type="Gene3D" id="3.40.50.620">
    <property type="entry name" value="HUPs"/>
    <property type="match status" value="1"/>
</dbReference>
<dbReference type="PANTHER" id="PTHR10055:SF1">
    <property type="entry name" value="TRYPTOPHAN--TRNA LIGASE, CYTOPLASMIC"/>
    <property type="match status" value="1"/>
</dbReference>
<keyword evidence="3" id="KW-0067">ATP-binding</keyword>
<dbReference type="Proteomes" id="UP001620645">
    <property type="component" value="Unassembled WGS sequence"/>
</dbReference>
<evidence type="ECO:0000256" key="2">
    <source>
        <dbReference type="ARBA" id="ARBA00022741"/>
    </source>
</evidence>
<gene>
    <name evidence="6" type="ORF">niasHS_016158</name>
</gene>
<dbReference type="PROSITE" id="PS00178">
    <property type="entry name" value="AA_TRNA_LIGASE_I"/>
    <property type="match status" value="1"/>
</dbReference>
<evidence type="ECO:0000256" key="4">
    <source>
        <dbReference type="ARBA" id="ARBA00023146"/>
    </source>
</evidence>
<dbReference type="SUPFAM" id="SSF52374">
    <property type="entry name" value="Nucleotidylyl transferase"/>
    <property type="match status" value="1"/>
</dbReference>
<dbReference type="AlphaFoldDB" id="A0ABD2HZ51"/>